<dbReference type="GO" id="GO:0009279">
    <property type="term" value="C:cell outer membrane"/>
    <property type="evidence" value="ECO:0007669"/>
    <property type="project" value="UniProtKB-SubCell"/>
</dbReference>
<sequence length="561" mass="61681">MIKRTLLFSIFLGAVNFVFSQEMASIIQEKPLRRLGIQPSIAQETIGEKHKVQTSMALENTATTQETAADKMENGTAESQEVIAERRNVLSLKRCRELALANNKQLAISKLTAQIAEDTHKAAKTKYLPRVTGMAGYEHLSREISLLNDKQKQTLSSLGSTTVGQVGSQIGQTIGQLQQQGFISAQVAQRLADVLGGITTPLSQAGNNIGETIRRGLRTNTKNMYVAGIMVTQPIYMGGGIKALNDIATIGEEFAQNDIKLKQQTVLFAVDNAYWLIVSLQKKSILAIQYRNLISKLHDNVTKMYDAGVATKADGLKVSVAENTANLTISEIENGISLAKMALCQLCGLPLDGDLILEDEATDNLSGFVPTHYNNVDTTFNARPEVRILQNTVDITKQNTKIIQALYRPHLALTAGYTVSNPNAFNGFEQKFKDIWSVGLVLHVPIWNWGEGKYKVRAARTATQMAQMELNDVRNKIRLEVEQTRFRLKNANSRLATANKNMASAEENLRVANLGFKEGVMTVTDVMQAQTAWMSAKTAIVDAEIDVRTAQVALKKALGEL</sequence>
<evidence type="ECO:0000256" key="5">
    <source>
        <dbReference type="ARBA" id="ARBA00022692"/>
    </source>
</evidence>
<evidence type="ECO:0000256" key="2">
    <source>
        <dbReference type="ARBA" id="ARBA00007613"/>
    </source>
</evidence>
<dbReference type="PANTHER" id="PTHR30026">
    <property type="entry name" value="OUTER MEMBRANE PROTEIN TOLC"/>
    <property type="match status" value="1"/>
</dbReference>
<dbReference type="RefSeq" id="WP_115084207.1">
    <property type="nucleotide sequence ID" value="NZ_UGTP01000004.1"/>
</dbReference>
<keyword evidence="4" id="KW-1134">Transmembrane beta strand</keyword>
<keyword evidence="7" id="KW-0998">Cell outer membrane</keyword>
<dbReference type="GO" id="GO:0015562">
    <property type="term" value="F:efflux transmembrane transporter activity"/>
    <property type="evidence" value="ECO:0007669"/>
    <property type="project" value="InterPro"/>
</dbReference>
<keyword evidence="6" id="KW-0472">Membrane</keyword>
<gene>
    <name evidence="10" type="primary">bepC</name>
    <name evidence="10" type="ORF">NCTC13043_02356</name>
</gene>
<dbReference type="InterPro" id="IPR051906">
    <property type="entry name" value="TolC-like"/>
</dbReference>
<dbReference type="Gene3D" id="1.20.1600.10">
    <property type="entry name" value="Outer membrane efflux proteins (OEP)"/>
    <property type="match status" value="1"/>
</dbReference>
<evidence type="ECO:0000313" key="10">
    <source>
        <dbReference type="EMBL" id="SUC37858.1"/>
    </source>
</evidence>
<dbReference type="Proteomes" id="UP000254235">
    <property type="component" value="Unassembled WGS sequence"/>
</dbReference>
<evidence type="ECO:0000256" key="6">
    <source>
        <dbReference type="ARBA" id="ARBA00023136"/>
    </source>
</evidence>
<feature type="coiled-coil region" evidence="8">
    <location>
        <begin position="481"/>
        <end position="508"/>
    </location>
</feature>
<feature type="signal peptide" evidence="9">
    <location>
        <begin position="1"/>
        <end position="24"/>
    </location>
</feature>
<keyword evidence="9" id="KW-0732">Signal</keyword>
<evidence type="ECO:0000256" key="4">
    <source>
        <dbReference type="ARBA" id="ARBA00022452"/>
    </source>
</evidence>
<feature type="chain" id="PRO_5016979221" evidence="9">
    <location>
        <begin position="25"/>
        <end position="561"/>
    </location>
</feature>
<accession>A0A379GA19</accession>
<comment type="subcellular location">
    <subcellularLocation>
        <location evidence="1">Cell outer membrane</location>
    </subcellularLocation>
</comment>
<dbReference type="EMBL" id="UGTP01000004">
    <property type="protein sequence ID" value="SUC37858.1"/>
    <property type="molecule type" value="Genomic_DNA"/>
</dbReference>
<evidence type="ECO:0000256" key="1">
    <source>
        <dbReference type="ARBA" id="ARBA00004442"/>
    </source>
</evidence>
<keyword evidence="5" id="KW-0812">Transmembrane</keyword>
<organism evidence="10 11">
    <name type="scientific">Prevotella pallens</name>
    <dbReference type="NCBI Taxonomy" id="60133"/>
    <lineage>
        <taxon>Bacteria</taxon>
        <taxon>Pseudomonadati</taxon>
        <taxon>Bacteroidota</taxon>
        <taxon>Bacteroidia</taxon>
        <taxon>Bacteroidales</taxon>
        <taxon>Prevotellaceae</taxon>
        <taxon>Prevotella</taxon>
    </lineage>
</organism>
<dbReference type="InterPro" id="IPR003423">
    <property type="entry name" value="OMP_efflux"/>
</dbReference>
<keyword evidence="3" id="KW-0813">Transport</keyword>
<dbReference type="GeneID" id="78571969"/>
<dbReference type="AlphaFoldDB" id="A0A379GA19"/>
<dbReference type="SUPFAM" id="SSF56954">
    <property type="entry name" value="Outer membrane efflux proteins (OEP)"/>
    <property type="match status" value="1"/>
</dbReference>
<dbReference type="GO" id="GO:0015288">
    <property type="term" value="F:porin activity"/>
    <property type="evidence" value="ECO:0007669"/>
    <property type="project" value="TreeGrafter"/>
</dbReference>
<evidence type="ECO:0000313" key="11">
    <source>
        <dbReference type="Proteomes" id="UP000254235"/>
    </source>
</evidence>
<evidence type="ECO:0000256" key="8">
    <source>
        <dbReference type="SAM" id="Coils"/>
    </source>
</evidence>
<name>A0A379GA19_9BACT</name>
<keyword evidence="8" id="KW-0175">Coiled coil</keyword>
<proteinExistence type="inferred from homology"/>
<comment type="similarity">
    <text evidence="2">Belongs to the outer membrane factor (OMF) (TC 1.B.17) family.</text>
</comment>
<evidence type="ECO:0000256" key="9">
    <source>
        <dbReference type="SAM" id="SignalP"/>
    </source>
</evidence>
<dbReference type="PANTHER" id="PTHR30026:SF20">
    <property type="entry name" value="OUTER MEMBRANE PROTEIN TOLC"/>
    <property type="match status" value="1"/>
</dbReference>
<protein>
    <submittedName>
        <fullName evidence="10">Outer membrane efflux protein BepC</fullName>
    </submittedName>
</protein>
<dbReference type="Pfam" id="PF02321">
    <property type="entry name" value="OEP"/>
    <property type="match status" value="2"/>
</dbReference>
<reference evidence="10 11" key="1">
    <citation type="submission" date="2018-06" db="EMBL/GenBank/DDBJ databases">
        <authorList>
            <consortium name="Pathogen Informatics"/>
            <person name="Doyle S."/>
        </authorList>
    </citation>
    <scope>NUCLEOTIDE SEQUENCE [LARGE SCALE GENOMIC DNA]</scope>
    <source>
        <strain evidence="10 11">NCTC13043</strain>
    </source>
</reference>
<evidence type="ECO:0000256" key="7">
    <source>
        <dbReference type="ARBA" id="ARBA00023237"/>
    </source>
</evidence>
<dbReference type="GO" id="GO:1990281">
    <property type="term" value="C:efflux pump complex"/>
    <property type="evidence" value="ECO:0007669"/>
    <property type="project" value="TreeGrafter"/>
</dbReference>
<evidence type="ECO:0000256" key="3">
    <source>
        <dbReference type="ARBA" id="ARBA00022448"/>
    </source>
</evidence>
<dbReference type="OrthoDB" id="9807719at2"/>